<organism evidence="1 2">
    <name type="scientific">Portunus trituberculatus</name>
    <name type="common">Swimming crab</name>
    <name type="synonym">Neptunus trituberculatus</name>
    <dbReference type="NCBI Taxonomy" id="210409"/>
    <lineage>
        <taxon>Eukaryota</taxon>
        <taxon>Metazoa</taxon>
        <taxon>Ecdysozoa</taxon>
        <taxon>Arthropoda</taxon>
        <taxon>Crustacea</taxon>
        <taxon>Multicrustacea</taxon>
        <taxon>Malacostraca</taxon>
        <taxon>Eumalacostraca</taxon>
        <taxon>Eucarida</taxon>
        <taxon>Decapoda</taxon>
        <taxon>Pleocyemata</taxon>
        <taxon>Brachyura</taxon>
        <taxon>Eubrachyura</taxon>
        <taxon>Portunoidea</taxon>
        <taxon>Portunidae</taxon>
        <taxon>Portuninae</taxon>
        <taxon>Portunus</taxon>
    </lineage>
</organism>
<protein>
    <submittedName>
        <fullName evidence="1">Uncharacterized protein</fullName>
    </submittedName>
</protein>
<evidence type="ECO:0000313" key="1">
    <source>
        <dbReference type="EMBL" id="MPC83243.1"/>
    </source>
</evidence>
<keyword evidence="2" id="KW-1185">Reference proteome</keyword>
<proteinExistence type="predicted"/>
<reference evidence="1 2" key="1">
    <citation type="submission" date="2019-05" db="EMBL/GenBank/DDBJ databases">
        <title>Another draft genome of Portunus trituberculatus and its Hox gene families provides insights of decapod evolution.</title>
        <authorList>
            <person name="Jeong J.-H."/>
            <person name="Song I."/>
            <person name="Kim S."/>
            <person name="Choi T."/>
            <person name="Kim D."/>
            <person name="Ryu S."/>
            <person name="Kim W."/>
        </authorList>
    </citation>
    <scope>NUCLEOTIDE SEQUENCE [LARGE SCALE GENOMIC DNA]</scope>
    <source>
        <tissue evidence="1">Muscle</tissue>
    </source>
</reference>
<gene>
    <name evidence="1" type="ORF">E2C01_077948</name>
</gene>
<dbReference type="AlphaFoldDB" id="A0A5B7ILE5"/>
<evidence type="ECO:0000313" key="2">
    <source>
        <dbReference type="Proteomes" id="UP000324222"/>
    </source>
</evidence>
<sequence>MTRPVDHKDNERWQNMEMEKEELRDWILEGLDIGQKNTLVLEVLNLMTVLRGTREEDRGRSTHTIGTTAKTRLLTMPPACRRMTAISK</sequence>
<dbReference type="EMBL" id="VSRR010061957">
    <property type="protein sequence ID" value="MPC83243.1"/>
    <property type="molecule type" value="Genomic_DNA"/>
</dbReference>
<accession>A0A5B7ILE5</accession>
<name>A0A5B7ILE5_PORTR</name>
<dbReference type="Proteomes" id="UP000324222">
    <property type="component" value="Unassembled WGS sequence"/>
</dbReference>
<comment type="caution">
    <text evidence="1">The sequence shown here is derived from an EMBL/GenBank/DDBJ whole genome shotgun (WGS) entry which is preliminary data.</text>
</comment>